<dbReference type="Proteomes" id="UP001076655">
    <property type="component" value="Unassembled WGS sequence"/>
</dbReference>
<protein>
    <submittedName>
        <fullName evidence="1">Type VI secretion system baseplate subunit TssF</fullName>
    </submittedName>
</protein>
<dbReference type="RefSeq" id="WP_260249271.1">
    <property type="nucleotide sequence ID" value="NZ_JALMEJ010000004.1"/>
</dbReference>
<evidence type="ECO:0000313" key="1">
    <source>
        <dbReference type="EMBL" id="MCY0788589.1"/>
    </source>
</evidence>
<dbReference type="PANTHER" id="PTHR35370">
    <property type="entry name" value="CYTOPLASMIC PROTEIN-RELATED-RELATED"/>
    <property type="match status" value="1"/>
</dbReference>
<organism evidence="1 2">
    <name type="scientific">Morganella morganii</name>
    <name type="common">Proteus morganii</name>
    <dbReference type="NCBI Taxonomy" id="582"/>
    <lineage>
        <taxon>Bacteria</taxon>
        <taxon>Pseudomonadati</taxon>
        <taxon>Pseudomonadota</taxon>
        <taxon>Gammaproteobacteria</taxon>
        <taxon>Enterobacterales</taxon>
        <taxon>Morganellaceae</taxon>
        <taxon>Morganella</taxon>
    </lineage>
</organism>
<dbReference type="PANTHER" id="PTHR35370:SF1">
    <property type="entry name" value="TYPE VI SECRETION SYSTEM COMPONENT TSSF1"/>
    <property type="match status" value="1"/>
</dbReference>
<gene>
    <name evidence="1" type="ORF">N0392_02640</name>
</gene>
<dbReference type="AlphaFoldDB" id="A0A9Q4CLQ9"/>
<dbReference type="EMBL" id="JAPNMI010000001">
    <property type="protein sequence ID" value="MCY0788589.1"/>
    <property type="molecule type" value="Genomic_DNA"/>
</dbReference>
<name>A0A9Q4CLQ9_MORMO</name>
<comment type="caution">
    <text evidence="1">The sequence shown here is derived from an EMBL/GenBank/DDBJ whole genome shotgun (WGS) entry which is preliminary data.</text>
</comment>
<proteinExistence type="predicted"/>
<accession>A0A9Q4CLQ9</accession>
<reference evidence="1" key="1">
    <citation type="submission" date="2022-08" db="EMBL/GenBank/DDBJ databases">
        <authorList>
            <person name="Dale J.L."/>
        </authorList>
    </citation>
    <scope>NUCLEOTIDE SEQUENCE</scope>
    <source>
        <strain evidence="1">2022EL-00758</strain>
    </source>
</reference>
<sequence>MRDNTLYYFEQQRQQLLEGLDAFCRQHPHQAQLLGISRQTITDPQLRALLDGVAYLTGLTAQQLDLTAPQLTDTLVRTVFPDYLRPVPALLPVVFTPQAAAQVQTLAADKPFTTLNAAGDTIHWRTQKPLTLMPLAITGHRFIPQAVIYPEQGESRTAACSLQLTFSVTVPGFPVSELNLTSLALHFTGDGDLPWLIDDAVHRQCAAIRLNTGETEMFLPPQACQRLPLTQRTEAEDNAQALLYDALWYPEQAAGTEISLADSLQQCSGQDFTLTFIFRDMLPEPARFARSDSIVLFRAVLTNCFEHQSEPLRVSPDTNPHPLCADTLADVLLHSADAVTDITTLPARPVPQLYHQPVTQRSGCCWQPVCGTEGEVTHLNCLLSDEDSGERHERLWVVCGRGTQGALAETAAGEPVTPQQADPLTYHVVAAQRAMQLPLPVQPDPCALFLRLRQTRLADLTDSPDGAAPLKALLSLYDRQNSPVIAGLIAAIEEVTSSPGVTVRFYHHLPLTIPGRHITVTLAHNTPAAGTAFFAALLEALFSALSHDHEFIQLILRCRNDRGAAYHGPVRIADEPF</sequence>
<dbReference type="Pfam" id="PF05947">
    <property type="entry name" value="T6SS_TssF"/>
    <property type="match status" value="2"/>
</dbReference>
<evidence type="ECO:0000313" key="2">
    <source>
        <dbReference type="Proteomes" id="UP001076655"/>
    </source>
</evidence>
<dbReference type="InterPro" id="IPR010272">
    <property type="entry name" value="T6SS_TssF"/>
</dbReference>